<dbReference type="AlphaFoldDB" id="A0A8J3YT92"/>
<accession>A0A8J3YT92</accession>
<protein>
    <submittedName>
        <fullName evidence="1">Uncharacterized protein</fullName>
    </submittedName>
</protein>
<name>A0A8J3YT92_9ACTN</name>
<gene>
    <name evidence="1" type="ORF">Val02_62290</name>
</gene>
<reference evidence="1" key="1">
    <citation type="submission" date="2021-01" db="EMBL/GenBank/DDBJ databases">
        <title>Whole genome shotgun sequence of Virgisporangium aliadipatigenens NBRC 105644.</title>
        <authorList>
            <person name="Komaki H."/>
            <person name="Tamura T."/>
        </authorList>
    </citation>
    <scope>NUCLEOTIDE SEQUENCE</scope>
    <source>
        <strain evidence="1">NBRC 105644</strain>
    </source>
</reference>
<dbReference type="EMBL" id="BOPF01000026">
    <property type="protein sequence ID" value="GIJ49343.1"/>
    <property type="molecule type" value="Genomic_DNA"/>
</dbReference>
<evidence type="ECO:0000313" key="1">
    <source>
        <dbReference type="EMBL" id="GIJ49343.1"/>
    </source>
</evidence>
<proteinExistence type="predicted"/>
<evidence type="ECO:0000313" key="2">
    <source>
        <dbReference type="Proteomes" id="UP000619260"/>
    </source>
</evidence>
<organism evidence="1 2">
    <name type="scientific">Virgisporangium aliadipatigenens</name>
    <dbReference type="NCBI Taxonomy" id="741659"/>
    <lineage>
        <taxon>Bacteria</taxon>
        <taxon>Bacillati</taxon>
        <taxon>Actinomycetota</taxon>
        <taxon>Actinomycetes</taxon>
        <taxon>Micromonosporales</taxon>
        <taxon>Micromonosporaceae</taxon>
        <taxon>Virgisporangium</taxon>
    </lineage>
</organism>
<dbReference type="Proteomes" id="UP000619260">
    <property type="component" value="Unassembled WGS sequence"/>
</dbReference>
<dbReference type="RefSeq" id="WP_203902814.1">
    <property type="nucleotide sequence ID" value="NZ_BOPF01000026.1"/>
</dbReference>
<keyword evidence="2" id="KW-1185">Reference proteome</keyword>
<comment type="caution">
    <text evidence="1">The sequence shown here is derived from an EMBL/GenBank/DDBJ whole genome shotgun (WGS) entry which is preliminary data.</text>
</comment>
<sequence length="49" mass="5698">MNDLDFGDLRRNKRAMGLLAVRRFTGHEFTTEELERITAADTGYRIDQP</sequence>